<dbReference type="RefSeq" id="WP_069483481.1">
    <property type="nucleotide sequence ID" value="NZ_KV766183.1"/>
</dbReference>
<accession>A0A1E4QYH6</accession>
<dbReference type="EMBL" id="MECQ01000008">
    <property type="protein sequence ID" value="ODV53238.1"/>
    <property type="molecule type" value="Genomic_DNA"/>
</dbReference>
<evidence type="ECO:0000313" key="2">
    <source>
        <dbReference type="Proteomes" id="UP000094784"/>
    </source>
</evidence>
<reference evidence="1 2" key="1">
    <citation type="submission" date="2016-09" db="EMBL/GenBank/DDBJ databases">
        <title>Draft genome sequence of the soil isolate, Lysinibacillus fusiformis M5, a potential hypoxanthine producer.</title>
        <authorList>
            <person name="Gallegos-Monterrosa R."/>
            <person name="Maroti G."/>
            <person name="Balint B."/>
            <person name="Kovacs A.T."/>
        </authorList>
    </citation>
    <scope>NUCLEOTIDE SEQUENCE [LARGE SCALE GENOMIC DNA]</scope>
    <source>
        <strain evidence="1 2">M5</strain>
    </source>
</reference>
<protein>
    <submittedName>
        <fullName evidence="1">Uncharacterized protein</fullName>
    </submittedName>
</protein>
<gene>
    <name evidence="1" type="ORF">BG258_23330</name>
</gene>
<organism evidence="1 2">
    <name type="scientific">Lysinibacillus fusiformis</name>
    <dbReference type="NCBI Taxonomy" id="28031"/>
    <lineage>
        <taxon>Bacteria</taxon>
        <taxon>Bacillati</taxon>
        <taxon>Bacillota</taxon>
        <taxon>Bacilli</taxon>
        <taxon>Bacillales</taxon>
        <taxon>Bacillaceae</taxon>
        <taxon>Lysinibacillus</taxon>
    </lineage>
</organism>
<proteinExistence type="predicted"/>
<comment type="caution">
    <text evidence="1">The sequence shown here is derived from an EMBL/GenBank/DDBJ whole genome shotgun (WGS) entry which is preliminary data.</text>
</comment>
<sequence length="1633" mass="186767">MKAEQAFELALRNFPKWMDIRKRKRKSTGALYLRSFTDESLDVEVAIEELRKSFFAYNYIGIEASILDYLRYVNIGKVDVETLSITEPNLKLTTDYAEFIDNSSNYAFFEDGKIFISYDLDVGKIKYVLKDMKYESPLHVYEVWNTIDEFALFSGIERFKGERNADLLRRVFAVYKNIPNSTRQGIKNAIVNDISNLAEITPFDIDISILNNKNIHKASGTGGSVSDEIIAVDKDVYRAKVWDQSLWDHSFKELIYGDNKWDESILIKQNGTGQKADLATTLLSELQNAEATDVEIDVYKKSSVKVQSYIKDNRTSVDIPLNLTKYKDELSPISVEYKVIAEDAKELTQNVYIESYSKQTGEFNLKLDDVVIDRYDKKYTVVEGGVLTDGNEYKITLYPKNAYSRMGIEFINYKDKNESFNYAVEKDGFTKNGSYIESDRSAFYGDLSNHFYESKNMKNVLGGITLADAAIPGELSIDVSEIENKYVKYEVSCELTDITTDLEYVTASGFKEVNNAWEGTENDGTFVIEGIFSELTYLIEEGNMTIEKIIDGKKTVSISNGTKQESYRFDRPTEVKITFKKIHNSGRATIKAIKYSRYDIEVGLSSGSLIVTSQGIAIPRSNGSSRYLTIKPKTYTGFSPIIKYVYIGSTLAQVKYETSVFTAGQNASVKIKSNCIAEITNLTTGEVIYDYNTDTIYSNETSEEVYMEIDSSTIEAIEDSRPTVVTMTFKNTEGKYIRLAPGESITGLWIKGNMLKLNERKSVSSILAKNQESIYLSKFFKKFIVKSADKEQSVRILRSSLDSRSNLIMVKNLPNDLSCVFVTDETNNKEIIGTSCESFESIYFMPKNINEYVMYEMERMVSKEIRNISLINNFYPQLDNNRMVILRLDKGIENEGIDIMFEGTDNVYSVGFKKVKIIADKKILASQFSTSELSISRNFVLTNYMELPPIIKIEDKECEIAEFIVKPDKDYEVVHEKKMSGLESYYVKNDGFNKLYYSNIASIVSIKDINGKTISKDFYDILHDEGIIYWKDLSLSGMVFSVQYEYNDPKFIKVINTDVLYKIVGYTVDTLALEGTITYQGIYENTSLSKEEKLIISEANYLSISSSNPKINASLDKGVIILTQKIIDDDVLVKPGYFYSGNKEWYYFVSSVKKEVGGMANIDFHEVEKINGDLILSQASVNHVTSSNMLSKDLRKVFKYRIQDKEAGESTLNAITACDSYNIWRLFNSDIYFTESGFNGKGLYIKGYTDESYATMEITQALFSSAMISLYADDKLECFIAKQNGRTFNKNIYCDEIIEMSKEDDFRVYRFKEVNPNDRYFLIVKGEGIIDDIMIGNVSNDLKKIHKKTLNKIFFDIPEEIEEKYKQRLLFDKNYNTFNRTEIDEEGYIITSTDLEWGLTKLGEINEGWDKGFHSNVTVVKDSYIKTTNKTGLYYTKVFEIDKLSNLGNLYVKINEMCLDVMKDFSITVLTSSNEKEGFSTVGIARKDNVIKIDGPKIKRFVKVVVEIPPHKVIENISLFGEYKEGLSNIRVRTYPYGDMITKIYDVGFSNNFQFKRVLVEDMTEGVSVYVRGIKQNNIESVTTDWKRLQLDSEGNVMNYLVFDDYELFQFKINLEKESAAIKINGYELEVIR</sequence>
<evidence type="ECO:0000313" key="1">
    <source>
        <dbReference type="EMBL" id="ODV53238.1"/>
    </source>
</evidence>
<name>A0A1E4QYH6_9BACI</name>
<dbReference type="Proteomes" id="UP000094784">
    <property type="component" value="Unassembled WGS sequence"/>
</dbReference>